<sequence length="231" mass="25892">MAHGQPDFGLYAPKSTVYGQADIAELAARLGSIVTFDRRGDVIFLEDFESGVEKWGVQPLEGGAAVREWDSRYSQFGAFSCRVARTAVLGEGVEIYRYRPYSVLSQIGLEASFSVIAGVNFVSIGFVLYTGTQEIDTYIRWNNATNMLQYYSGAWAFTDIPGASFDLWPSERIFHVLKVVSNPVTGFNTRVILNNREFDLSAYPLRITDGVITSPRITIDLRFYSNQNIYT</sequence>
<accession>X1HCH7</accession>
<protein>
    <submittedName>
        <fullName evidence="1">Uncharacterized protein</fullName>
    </submittedName>
</protein>
<dbReference type="EMBL" id="BARU01019339">
    <property type="protein sequence ID" value="GAH51534.1"/>
    <property type="molecule type" value="Genomic_DNA"/>
</dbReference>
<dbReference type="AlphaFoldDB" id="X1HCH7"/>
<gene>
    <name evidence="1" type="ORF">S03H2_31852</name>
</gene>
<organism evidence="1">
    <name type="scientific">marine sediment metagenome</name>
    <dbReference type="NCBI Taxonomy" id="412755"/>
    <lineage>
        <taxon>unclassified sequences</taxon>
        <taxon>metagenomes</taxon>
        <taxon>ecological metagenomes</taxon>
    </lineage>
</organism>
<feature type="non-terminal residue" evidence="1">
    <location>
        <position position="231"/>
    </location>
</feature>
<name>X1HCH7_9ZZZZ</name>
<reference evidence="1" key="1">
    <citation type="journal article" date="2014" name="Front. Microbiol.">
        <title>High frequency of phylogenetically diverse reductive dehalogenase-homologous genes in deep subseafloor sedimentary metagenomes.</title>
        <authorList>
            <person name="Kawai M."/>
            <person name="Futagami T."/>
            <person name="Toyoda A."/>
            <person name="Takaki Y."/>
            <person name="Nishi S."/>
            <person name="Hori S."/>
            <person name="Arai W."/>
            <person name="Tsubouchi T."/>
            <person name="Morono Y."/>
            <person name="Uchiyama I."/>
            <person name="Ito T."/>
            <person name="Fujiyama A."/>
            <person name="Inagaki F."/>
            <person name="Takami H."/>
        </authorList>
    </citation>
    <scope>NUCLEOTIDE SEQUENCE</scope>
    <source>
        <strain evidence="1">Expedition CK06-06</strain>
    </source>
</reference>
<proteinExistence type="predicted"/>
<evidence type="ECO:0000313" key="1">
    <source>
        <dbReference type="EMBL" id="GAH51534.1"/>
    </source>
</evidence>
<comment type="caution">
    <text evidence="1">The sequence shown here is derived from an EMBL/GenBank/DDBJ whole genome shotgun (WGS) entry which is preliminary data.</text>
</comment>